<dbReference type="InterPro" id="IPR000760">
    <property type="entry name" value="Inositol_monophosphatase-like"/>
</dbReference>
<keyword evidence="2" id="KW-1003">Cell membrane</keyword>
<evidence type="ECO:0000256" key="8">
    <source>
        <dbReference type="ARBA" id="ARBA00044544"/>
    </source>
</evidence>
<dbReference type="PANTHER" id="PTHR43028">
    <property type="entry name" value="3'(2'),5'-BISPHOSPHATE NUCLEOTIDASE 1"/>
    <property type="match status" value="1"/>
</dbReference>
<dbReference type="GO" id="GO:0000103">
    <property type="term" value="P:sulfate assimilation"/>
    <property type="evidence" value="ECO:0007669"/>
    <property type="project" value="TreeGrafter"/>
</dbReference>
<evidence type="ECO:0000256" key="4">
    <source>
        <dbReference type="ARBA" id="ARBA00022723"/>
    </source>
</evidence>
<keyword evidence="3" id="KW-0997">Cell inner membrane</keyword>
<evidence type="ECO:0000256" key="7">
    <source>
        <dbReference type="ARBA" id="ARBA00023136"/>
    </source>
</evidence>
<proteinExistence type="inferred from homology"/>
<organism evidence="9">
    <name type="scientific">marine metagenome</name>
    <dbReference type="NCBI Taxonomy" id="408172"/>
    <lineage>
        <taxon>unclassified sequences</taxon>
        <taxon>metagenomes</taxon>
        <taxon>ecological metagenomes</taxon>
    </lineage>
</organism>
<dbReference type="SUPFAM" id="SSF56655">
    <property type="entry name" value="Carbohydrate phosphatase"/>
    <property type="match status" value="1"/>
</dbReference>
<evidence type="ECO:0000313" key="9">
    <source>
        <dbReference type="EMBL" id="SVB24377.1"/>
    </source>
</evidence>
<protein>
    <recommendedName>
        <fullName evidence="8">3'-phosphoadenosine 5'-phosphate phosphatase</fullName>
    </recommendedName>
</protein>
<dbReference type="AlphaFoldDB" id="A0A382CGG0"/>
<dbReference type="Gene3D" id="3.40.190.80">
    <property type="match status" value="1"/>
</dbReference>
<keyword evidence="4" id="KW-0479">Metal-binding</keyword>
<accession>A0A382CGG0</accession>
<comment type="similarity">
    <text evidence="1">Belongs to the inositol monophosphatase superfamily. CysQ family.</text>
</comment>
<dbReference type="Gene3D" id="3.30.540.10">
    <property type="entry name" value="Fructose-1,6-Bisphosphatase, subunit A, domain 1"/>
    <property type="match status" value="1"/>
</dbReference>
<evidence type="ECO:0000256" key="3">
    <source>
        <dbReference type="ARBA" id="ARBA00022519"/>
    </source>
</evidence>
<keyword evidence="7" id="KW-0472">Membrane</keyword>
<dbReference type="InterPro" id="IPR050725">
    <property type="entry name" value="CysQ/Inositol_MonoPase"/>
</dbReference>
<dbReference type="PRINTS" id="PR00377">
    <property type="entry name" value="IMPHPHTASES"/>
</dbReference>
<evidence type="ECO:0000256" key="6">
    <source>
        <dbReference type="ARBA" id="ARBA00022842"/>
    </source>
</evidence>
<dbReference type="PROSITE" id="PS00630">
    <property type="entry name" value="IMP_2"/>
    <property type="match status" value="1"/>
</dbReference>
<dbReference type="GO" id="GO:0046854">
    <property type="term" value="P:phosphatidylinositol phosphate biosynthetic process"/>
    <property type="evidence" value="ECO:0007669"/>
    <property type="project" value="InterPro"/>
</dbReference>
<dbReference type="Pfam" id="PF00459">
    <property type="entry name" value="Inositol_P"/>
    <property type="match status" value="1"/>
</dbReference>
<evidence type="ECO:0000256" key="5">
    <source>
        <dbReference type="ARBA" id="ARBA00022801"/>
    </source>
</evidence>
<name>A0A382CGG0_9ZZZZ</name>
<dbReference type="InterPro" id="IPR020550">
    <property type="entry name" value="Inositol_monophosphatase_CS"/>
</dbReference>
<dbReference type="InterPro" id="IPR006240">
    <property type="entry name" value="CysQ"/>
</dbReference>
<reference evidence="9" key="1">
    <citation type="submission" date="2018-05" db="EMBL/GenBank/DDBJ databases">
        <authorList>
            <person name="Lanie J.A."/>
            <person name="Ng W.-L."/>
            <person name="Kazmierczak K.M."/>
            <person name="Andrzejewski T.M."/>
            <person name="Davidsen T.M."/>
            <person name="Wayne K.J."/>
            <person name="Tettelin H."/>
            <person name="Glass J.I."/>
            <person name="Rusch D."/>
            <person name="Podicherti R."/>
            <person name="Tsui H.-C.T."/>
            <person name="Winkler M.E."/>
        </authorList>
    </citation>
    <scope>NUCLEOTIDE SEQUENCE</scope>
</reference>
<keyword evidence="5" id="KW-0378">Hydrolase</keyword>
<dbReference type="PANTHER" id="PTHR43028:SF5">
    <property type="entry name" value="3'(2'),5'-BISPHOSPHATE NUCLEOTIDASE 1"/>
    <property type="match status" value="1"/>
</dbReference>
<gene>
    <name evidence="9" type="ORF">METZ01_LOCUS177231</name>
</gene>
<dbReference type="CDD" id="cd01638">
    <property type="entry name" value="CysQ"/>
    <property type="match status" value="1"/>
</dbReference>
<dbReference type="InterPro" id="IPR020583">
    <property type="entry name" value="Inositol_monoP_metal-BS"/>
</dbReference>
<dbReference type="EMBL" id="UINC01034088">
    <property type="protein sequence ID" value="SVB24377.1"/>
    <property type="molecule type" value="Genomic_DNA"/>
</dbReference>
<dbReference type="NCBIfam" id="TIGR01331">
    <property type="entry name" value="bisphos_cysQ"/>
    <property type="match status" value="1"/>
</dbReference>
<dbReference type="PROSITE" id="PS00629">
    <property type="entry name" value="IMP_1"/>
    <property type="match status" value="1"/>
</dbReference>
<evidence type="ECO:0000256" key="1">
    <source>
        <dbReference type="ARBA" id="ARBA00005289"/>
    </source>
</evidence>
<dbReference type="GO" id="GO:0000287">
    <property type="term" value="F:magnesium ion binding"/>
    <property type="evidence" value="ECO:0007669"/>
    <property type="project" value="InterPro"/>
</dbReference>
<dbReference type="GO" id="GO:0050427">
    <property type="term" value="P:3'-phosphoadenosine 5'-phosphosulfate metabolic process"/>
    <property type="evidence" value="ECO:0007669"/>
    <property type="project" value="TreeGrafter"/>
</dbReference>
<dbReference type="HAMAP" id="MF_02095">
    <property type="entry name" value="CysQ"/>
    <property type="match status" value="1"/>
</dbReference>
<dbReference type="GO" id="GO:0008441">
    <property type="term" value="F:3'(2'),5'-bisphosphate nucleotidase activity"/>
    <property type="evidence" value="ECO:0007669"/>
    <property type="project" value="InterPro"/>
</dbReference>
<keyword evidence="6" id="KW-0460">Magnesium</keyword>
<evidence type="ECO:0000256" key="2">
    <source>
        <dbReference type="ARBA" id="ARBA00022475"/>
    </source>
</evidence>
<sequence>MLDLNSDLLLKVSNIAILAGSEIMKYYLEDLEIITKKDNSPLTQADLSSNKIIIEELKKIDETIPILSEETLIDWQERKRWNKYWLVDPLDGTKEFIKKNGEFTVNIAFIDNNKPLMGIIYAPAKSLLYFAKKNYGAFKIFSSAELTNLEDSQSIKISYNNPEDNIRVISSRSHSNDVLESWINKKLNKYTLITSGSSLKFCEIAEGNADIYPRFGHTSEWDIAAGHIILEEAGGVIKDIDGNQILYNNKETPINPEFIATNNLNLI</sequence>